<proteinExistence type="predicted"/>
<dbReference type="RefSeq" id="WP_006385020.1">
    <property type="nucleotide sequence ID" value="NZ_CABIYZ010000004.1"/>
</dbReference>
<feature type="signal peptide" evidence="1">
    <location>
        <begin position="1"/>
        <end position="21"/>
    </location>
</feature>
<name>A0A9X3L5E8_ALCXX</name>
<dbReference type="GeneID" id="75277887"/>
<accession>A0A9X3L5E8</accession>
<evidence type="ECO:0000256" key="1">
    <source>
        <dbReference type="SAM" id="SignalP"/>
    </source>
</evidence>
<organism evidence="2 3">
    <name type="scientific">Alcaligenes xylosoxydans xylosoxydans</name>
    <name type="common">Achromobacter xylosoxidans</name>
    <dbReference type="NCBI Taxonomy" id="85698"/>
    <lineage>
        <taxon>Bacteria</taxon>
        <taxon>Pseudomonadati</taxon>
        <taxon>Pseudomonadota</taxon>
        <taxon>Betaproteobacteria</taxon>
        <taxon>Burkholderiales</taxon>
        <taxon>Alcaligenaceae</taxon>
        <taxon>Achromobacter</taxon>
    </lineage>
</organism>
<reference evidence="2" key="1">
    <citation type="submission" date="2022-12" db="EMBL/GenBank/DDBJ databases">
        <authorList>
            <person name="Voronina O.L."/>
            <person name="Kunda M.S."/>
            <person name="Ryzhova N."/>
            <person name="Aksenova E.I."/>
        </authorList>
    </citation>
    <scope>NUCLEOTIDE SEQUENCE</scope>
    <source>
        <strain evidence="2">SCCH136:Ach223948</strain>
    </source>
</reference>
<sequence length="118" mass="13190">MFPLRPLSALFLFACTLPAHAAEECVARFDAGVARYQEAVGVQKGRETANWQELNGLLCQGRLDLLDMEFALVDDYEQCARNGGKFPEQTARAMQDRSDNLAARKSAWIDTCGPYMKQ</sequence>
<dbReference type="EMBL" id="JAPZVI010000055">
    <property type="protein sequence ID" value="MCZ8405876.1"/>
    <property type="molecule type" value="Genomic_DNA"/>
</dbReference>
<evidence type="ECO:0008006" key="4">
    <source>
        <dbReference type="Google" id="ProtNLM"/>
    </source>
</evidence>
<dbReference type="Proteomes" id="UP001141992">
    <property type="component" value="Unassembled WGS sequence"/>
</dbReference>
<feature type="chain" id="PRO_5040880845" description="DUF1311 domain-containing protein" evidence="1">
    <location>
        <begin position="22"/>
        <end position="118"/>
    </location>
</feature>
<comment type="caution">
    <text evidence="2">The sequence shown here is derived from an EMBL/GenBank/DDBJ whole genome shotgun (WGS) entry which is preliminary data.</text>
</comment>
<protein>
    <recommendedName>
        <fullName evidence="4">DUF1311 domain-containing protein</fullName>
    </recommendedName>
</protein>
<evidence type="ECO:0000313" key="3">
    <source>
        <dbReference type="Proteomes" id="UP001141992"/>
    </source>
</evidence>
<evidence type="ECO:0000313" key="2">
    <source>
        <dbReference type="EMBL" id="MCZ8405876.1"/>
    </source>
</evidence>
<dbReference type="AlphaFoldDB" id="A0A9X3L5E8"/>
<gene>
    <name evidence="2" type="ORF">O9570_30825</name>
</gene>
<keyword evidence="1" id="KW-0732">Signal</keyword>